<dbReference type="AlphaFoldDB" id="A0A9X2GWQ3"/>
<proteinExistence type="predicted"/>
<accession>A0A9X2GWQ3</accession>
<dbReference type="Proteomes" id="UP001139648">
    <property type="component" value="Unassembled WGS sequence"/>
</dbReference>
<sequence length="57" mass="6026">MKVVQETLGHTSSSFTADTYTSVFPEVAMAAAEKTAALLLAEEENTGKPAEVSPLRV</sequence>
<reference evidence="2" key="1">
    <citation type="submission" date="2022-06" db="EMBL/GenBank/DDBJ databases">
        <title>Sequencing the genomes of 1000 actinobacteria strains.</title>
        <authorList>
            <person name="Klenk H.-P."/>
        </authorList>
    </citation>
    <scope>NUCLEOTIDE SEQUENCE</scope>
    <source>
        <strain evidence="2">DSM 46694</strain>
    </source>
</reference>
<keyword evidence="1" id="KW-0233">DNA recombination</keyword>
<dbReference type="GO" id="GO:0015074">
    <property type="term" value="P:DNA integration"/>
    <property type="evidence" value="ECO:0007669"/>
    <property type="project" value="InterPro"/>
</dbReference>
<keyword evidence="3" id="KW-1185">Reference proteome</keyword>
<protein>
    <submittedName>
        <fullName evidence="2">Integrase</fullName>
    </submittedName>
</protein>
<gene>
    <name evidence="2" type="ORF">HD597_012350</name>
</gene>
<evidence type="ECO:0000313" key="3">
    <source>
        <dbReference type="Proteomes" id="UP001139648"/>
    </source>
</evidence>
<dbReference type="Gene3D" id="1.10.443.10">
    <property type="entry name" value="Intergrase catalytic core"/>
    <property type="match status" value="1"/>
</dbReference>
<name>A0A9X2GWQ3_9ACTN</name>
<dbReference type="InterPro" id="IPR013762">
    <property type="entry name" value="Integrase-like_cat_sf"/>
</dbReference>
<evidence type="ECO:0000313" key="2">
    <source>
        <dbReference type="EMBL" id="MCP2365330.1"/>
    </source>
</evidence>
<dbReference type="EMBL" id="JAMZEB010000002">
    <property type="protein sequence ID" value="MCP2365330.1"/>
    <property type="molecule type" value="Genomic_DNA"/>
</dbReference>
<organism evidence="2 3">
    <name type="scientific">Nonomuraea thailandensis</name>
    <dbReference type="NCBI Taxonomy" id="1188745"/>
    <lineage>
        <taxon>Bacteria</taxon>
        <taxon>Bacillati</taxon>
        <taxon>Actinomycetota</taxon>
        <taxon>Actinomycetes</taxon>
        <taxon>Streptosporangiales</taxon>
        <taxon>Streptosporangiaceae</taxon>
        <taxon>Nonomuraea</taxon>
    </lineage>
</organism>
<dbReference type="SUPFAM" id="SSF56349">
    <property type="entry name" value="DNA breaking-rejoining enzymes"/>
    <property type="match status" value="1"/>
</dbReference>
<dbReference type="GO" id="GO:0006310">
    <property type="term" value="P:DNA recombination"/>
    <property type="evidence" value="ECO:0007669"/>
    <property type="project" value="UniProtKB-KW"/>
</dbReference>
<dbReference type="InterPro" id="IPR011010">
    <property type="entry name" value="DNA_brk_join_enz"/>
</dbReference>
<comment type="caution">
    <text evidence="2">The sequence shown here is derived from an EMBL/GenBank/DDBJ whole genome shotgun (WGS) entry which is preliminary data.</text>
</comment>
<dbReference type="GO" id="GO:0003677">
    <property type="term" value="F:DNA binding"/>
    <property type="evidence" value="ECO:0007669"/>
    <property type="project" value="InterPro"/>
</dbReference>
<evidence type="ECO:0000256" key="1">
    <source>
        <dbReference type="ARBA" id="ARBA00023172"/>
    </source>
</evidence>